<dbReference type="Proteomes" id="UP000292974">
    <property type="component" value="Unassembled WGS sequence"/>
</dbReference>
<name>A0A7M3E3L0_RHILE</name>
<accession>A0A7M3E3L0</accession>
<organism evidence="1 2">
    <name type="scientific">Rhizobium leguminosarum</name>
    <dbReference type="NCBI Taxonomy" id="384"/>
    <lineage>
        <taxon>Bacteria</taxon>
        <taxon>Pseudomonadati</taxon>
        <taxon>Pseudomonadota</taxon>
        <taxon>Alphaproteobacteria</taxon>
        <taxon>Hyphomicrobiales</taxon>
        <taxon>Rhizobiaceae</taxon>
        <taxon>Rhizobium/Agrobacterium group</taxon>
        <taxon>Rhizobium</taxon>
    </lineage>
</organism>
<proteinExistence type="predicted"/>
<protein>
    <submittedName>
        <fullName evidence="1">Uncharacterized protein</fullName>
    </submittedName>
</protein>
<reference evidence="1 2" key="1">
    <citation type="submission" date="2019-02" db="EMBL/GenBank/DDBJ databases">
        <title>The genomic architecture of introgression among sibling species of bacteria.</title>
        <authorList>
            <person name="Cavassim M.I.A."/>
            <person name="Moeskjaer S."/>
            <person name="Moslemi C."/>
            <person name="Fields B."/>
            <person name="Bachmann A."/>
            <person name="Vilhjalmsson B."/>
            <person name="Schierup M.H."/>
            <person name="Young J.P.W."/>
            <person name="Andersen S.U."/>
        </authorList>
    </citation>
    <scope>NUCLEOTIDE SEQUENCE [LARGE SCALE GENOMIC DNA]</scope>
    <source>
        <strain evidence="1 2">SM135B</strain>
    </source>
</reference>
<sequence length="65" mass="7510">MAIYWRRHGLADQWKGPQDLIVALQRTQSPAGDEYEVMSGCRVQAIYQADKYRNIILDIIGRSSR</sequence>
<dbReference type="AlphaFoldDB" id="A0A7M3E3L0"/>
<gene>
    <name evidence="1" type="ORF">ELH90_15330</name>
</gene>
<evidence type="ECO:0000313" key="1">
    <source>
        <dbReference type="EMBL" id="TAY55529.1"/>
    </source>
</evidence>
<evidence type="ECO:0000313" key="2">
    <source>
        <dbReference type="Proteomes" id="UP000292974"/>
    </source>
</evidence>
<comment type="caution">
    <text evidence="1">The sequence shown here is derived from an EMBL/GenBank/DDBJ whole genome shotgun (WGS) entry which is preliminary data.</text>
</comment>
<dbReference type="EMBL" id="SIOP01000001">
    <property type="protein sequence ID" value="TAY55529.1"/>
    <property type="molecule type" value="Genomic_DNA"/>
</dbReference>